<reference evidence="2" key="1">
    <citation type="submission" date="2013-02" db="EMBL/GenBank/DDBJ databases">
        <authorList>
            <person name="Hughes D."/>
        </authorList>
    </citation>
    <scope>NUCLEOTIDE SEQUENCE</scope>
    <source>
        <strain>Durham</strain>
        <strain evidence="2">NC isolate 2 -- Noor lab</strain>
    </source>
</reference>
<dbReference type="Gene3D" id="3.80.10.10">
    <property type="entry name" value="Ribonuclease Inhibitor"/>
    <property type="match status" value="1"/>
</dbReference>
<proteinExistence type="predicted"/>
<sequence>MDTLLNYYPVITTLCGKLSYRELKSLSCASKGWWEATNSLIVNKTLLKIDKPCCVKFQRKYKYVKIDKIDFEMVLPTLPDSIAIFNFKQIQIKDFQIFKRFKKLKGLWFYLCDFPAEIPNKEALIFGLESLHIMLSNTNEIALVDNFIKANNKIEDLQIQVSIYDDESSAEIMVNTVLANIHLPYLKEIYIRGWDNSDFNCGLIGIFKNISSIKSCKLKYLKLSDTIFENIHNTCKKLETLSIVKCENLTGHFLKDIKKVPTLKHLELFKSEINVEELQKIYIPQLTSFRVSLSEDSPVSGMNSIQTQSMIKHMINLTVLDLTIYKACIKRQFWTIQF</sequence>
<dbReference type="AlphaFoldDB" id="T1GCP3"/>
<dbReference type="SUPFAM" id="SSF52047">
    <property type="entry name" value="RNI-like"/>
    <property type="match status" value="1"/>
</dbReference>
<dbReference type="EMBL" id="CAQQ02080558">
    <property type="status" value="NOT_ANNOTATED_CDS"/>
    <property type="molecule type" value="Genomic_DNA"/>
</dbReference>
<name>T1GCP3_MEGSC</name>
<keyword evidence="2" id="KW-1185">Reference proteome</keyword>
<dbReference type="HOGENOM" id="CLU_822050_0_0_1"/>
<accession>T1GCP3</accession>
<dbReference type="Proteomes" id="UP000015102">
    <property type="component" value="Unassembled WGS sequence"/>
</dbReference>
<dbReference type="EnsemblMetazoa" id="MESCA001063-RA">
    <property type="protein sequence ID" value="MESCA001063-PA"/>
    <property type="gene ID" value="MESCA001063"/>
</dbReference>
<protein>
    <recommendedName>
        <fullName evidence="3">F-box domain-containing protein</fullName>
    </recommendedName>
</protein>
<evidence type="ECO:0000313" key="2">
    <source>
        <dbReference type="Proteomes" id="UP000015102"/>
    </source>
</evidence>
<reference evidence="1" key="2">
    <citation type="submission" date="2015-06" db="UniProtKB">
        <authorList>
            <consortium name="EnsemblMetazoa"/>
        </authorList>
    </citation>
    <scope>IDENTIFICATION</scope>
</reference>
<evidence type="ECO:0000313" key="1">
    <source>
        <dbReference type="EnsemblMetazoa" id="MESCA001063-PA"/>
    </source>
</evidence>
<organism evidence="1 2">
    <name type="scientific">Megaselia scalaris</name>
    <name type="common">Humpbacked fly</name>
    <name type="synonym">Phora scalaris</name>
    <dbReference type="NCBI Taxonomy" id="36166"/>
    <lineage>
        <taxon>Eukaryota</taxon>
        <taxon>Metazoa</taxon>
        <taxon>Ecdysozoa</taxon>
        <taxon>Arthropoda</taxon>
        <taxon>Hexapoda</taxon>
        <taxon>Insecta</taxon>
        <taxon>Pterygota</taxon>
        <taxon>Neoptera</taxon>
        <taxon>Endopterygota</taxon>
        <taxon>Diptera</taxon>
        <taxon>Brachycera</taxon>
        <taxon>Muscomorpha</taxon>
        <taxon>Platypezoidea</taxon>
        <taxon>Phoridae</taxon>
        <taxon>Megaseliini</taxon>
        <taxon>Megaselia</taxon>
    </lineage>
</organism>
<evidence type="ECO:0008006" key="3">
    <source>
        <dbReference type="Google" id="ProtNLM"/>
    </source>
</evidence>
<dbReference type="InterPro" id="IPR032675">
    <property type="entry name" value="LRR_dom_sf"/>
</dbReference>